<evidence type="ECO:0000313" key="9">
    <source>
        <dbReference type="Proteomes" id="UP000268162"/>
    </source>
</evidence>
<accession>A0A4P9ZXD9</accession>
<feature type="region of interest" description="Disordered" evidence="6">
    <location>
        <begin position="288"/>
        <end position="429"/>
    </location>
</feature>
<dbReference type="STRING" id="215637.A0A4P9ZXD9"/>
<dbReference type="GO" id="GO:0000724">
    <property type="term" value="P:double-strand break repair via homologous recombination"/>
    <property type="evidence" value="ECO:0007669"/>
    <property type="project" value="TreeGrafter"/>
</dbReference>
<keyword evidence="9" id="KW-1185">Reference proteome</keyword>
<feature type="compositionally biased region" description="Polar residues" evidence="6">
    <location>
        <begin position="388"/>
        <end position="404"/>
    </location>
</feature>
<dbReference type="PANTHER" id="PTHR13763:SF0">
    <property type="entry name" value="BREAST CANCER TYPE 1 SUSCEPTIBILITY PROTEIN"/>
    <property type="match status" value="1"/>
</dbReference>
<protein>
    <recommendedName>
        <fullName evidence="7">BRCT domain-containing protein</fullName>
    </recommendedName>
</protein>
<dbReference type="AlphaFoldDB" id="A0A4P9ZXD9"/>
<evidence type="ECO:0000256" key="6">
    <source>
        <dbReference type="SAM" id="MobiDB-lite"/>
    </source>
</evidence>
<keyword evidence="3" id="KW-0227">DNA damage</keyword>
<dbReference type="InterPro" id="IPR001357">
    <property type="entry name" value="BRCT_dom"/>
</dbReference>
<feature type="compositionally biased region" description="Low complexity" evidence="6">
    <location>
        <begin position="107"/>
        <end position="133"/>
    </location>
</feature>
<proteinExistence type="predicted"/>
<evidence type="ECO:0000313" key="8">
    <source>
        <dbReference type="EMBL" id="RKP37562.1"/>
    </source>
</evidence>
<feature type="compositionally biased region" description="Basic residues" evidence="6">
    <location>
        <begin position="347"/>
        <end position="359"/>
    </location>
</feature>
<feature type="region of interest" description="Disordered" evidence="6">
    <location>
        <begin position="83"/>
        <end position="133"/>
    </location>
</feature>
<keyword evidence="2" id="KW-0677">Repeat</keyword>
<keyword evidence="4" id="KW-0234">DNA repair</keyword>
<gene>
    <name evidence="8" type="ORF">BJ085DRAFT_40275</name>
</gene>
<dbReference type="GO" id="GO:0045944">
    <property type="term" value="P:positive regulation of transcription by RNA polymerase II"/>
    <property type="evidence" value="ECO:0007669"/>
    <property type="project" value="TreeGrafter"/>
</dbReference>
<dbReference type="PROSITE" id="PS50172">
    <property type="entry name" value="BRCT"/>
    <property type="match status" value="1"/>
</dbReference>
<dbReference type="GO" id="GO:0004842">
    <property type="term" value="F:ubiquitin-protein transferase activity"/>
    <property type="evidence" value="ECO:0007669"/>
    <property type="project" value="TreeGrafter"/>
</dbReference>
<feature type="compositionally biased region" description="Polar residues" evidence="6">
    <location>
        <begin position="413"/>
        <end position="427"/>
    </location>
</feature>
<evidence type="ECO:0000256" key="2">
    <source>
        <dbReference type="ARBA" id="ARBA00022737"/>
    </source>
</evidence>
<feature type="region of interest" description="Disordered" evidence="6">
    <location>
        <begin position="148"/>
        <end position="215"/>
    </location>
</feature>
<evidence type="ECO:0000256" key="5">
    <source>
        <dbReference type="ARBA" id="ARBA00023242"/>
    </source>
</evidence>
<keyword evidence="5" id="KW-0539">Nucleus</keyword>
<evidence type="ECO:0000256" key="4">
    <source>
        <dbReference type="ARBA" id="ARBA00023204"/>
    </source>
</evidence>
<sequence length="815" mass="87424">MVDPGVRRPSTKCIDDYLGTESVCPQCQLPVRAGNLRHCPTYDTLVECLKAIYQLVGSDRPTQLSQRDLTALDHLIQSEAVQTQYHDQPSPFVTPRKKAAPPPPPLSTTAPSMAASSSNPSSQSTASSHSAQSNRTLLDQLSAAAAFLTTTSPSRMRRRRSQGFATKPSSTSTPPILAPPTSASTTSAPIPVPSPTTLPSTTIPTASPETRCPFSKSTPATHFAIPTVPSHSSSSFPSDTFEFSISPSRPNPMWSSLMNHPTSSEPWLDALDDTSSIVSLPEVELLLGKNTQPSNPPPLVLDEAPDDAQSTTSIDLARSHASEPDHDLDSVDWKQKSTKNSRTYTRTGRRTFSPRKRAKILLESDDDEPWASPIPSPTLQPMVVIEPTNPTKATSTLVAAQGSRSSRRKSLPPASTSNDNSRISESQEVLLPSASQRELFEARIVITSVTGAKLTQLDVNVQKSVLSPGFFKVALVNDFPTRNPLARPTKGKTIQTGVTHVVTVLDKHRHCPRTLKYMYGVLSACKVVDYKWVIDCVAAHKYIPETDYEAVADSTYLKLVKDQLAPARSPPLGSIAAIQALLSSSDETTSPPQLLFHGLTFYIDRGIPGQPQSGTAVDPAVVKNLVQFGGGKAVDGFPDLARFQTADKPLAAKKSRRRSSTSLQPKPLDPALPIIIDLVNHSASLKLNPKATAITANSSTPSKSTRRSSLKTPLSKDHPLDTRLDGSDPSLTLTVQAQTRTWCTGKIGDYVMTGEIRTPRLASATSAVTTRPDPGHRGNLVPLEPVDITGSVVPAAASAIESISQLPTSRPGTPG</sequence>
<feature type="compositionally biased region" description="Basic and acidic residues" evidence="6">
    <location>
        <begin position="317"/>
        <end position="335"/>
    </location>
</feature>
<dbReference type="InterPro" id="IPR036420">
    <property type="entry name" value="BRCT_dom_sf"/>
</dbReference>
<dbReference type="PANTHER" id="PTHR13763">
    <property type="entry name" value="BREAST CANCER TYPE 1 SUSCEPTIBILITY PROTEIN BRCA1"/>
    <property type="match status" value="1"/>
</dbReference>
<reference evidence="9" key="1">
    <citation type="journal article" date="2018" name="Nat. Microbiol.">
        <title>Leveraging single-cell genomics to expand the fungal tree of life.</title>
        <authorList>
            <person name="Ahrendt S.R."/>
            <person name="Quandt C.A."/>
            <person name="Ciobanu D."/>
            <person name="Clum A."/>
            <person name="Salamov A."/>
            <person name="Andreopoulos B."/>
            <person name="Cheng J.F."/>
            <person name="Woyke T."/>
            <person name="Pelin A."/>
            <person name="Henrissat B."/>
            <person name="Reynolds N.K."/>
            <person name="Benny G.L."/>
            <person name="Smith M.E."/>
            <person name="James T.Y."/>
            <person name="Grigoriev I.V."/>
        </authorList>
    </citation>
    <scope>NUCLEOTIDE SEQUENCE [LARGE SCALE GENOMIC DNA]</scope>
    <source>
        <strain evidence="9">RSA 468</strain>
    </source>
</reference>
<dbReference type="OrthoDB" id="5599545at2759"/>
<feature type="domain" description="BRCT" evidence="7">
    <location>
        <begin position="498"/>
        <end position="550"/>
    </location>
</feature>
<organism evidence="8 9">
    <name type="scientific">Dimargaris cristalligena</name>
    <dbReference type="NCBI Taxonomy" id="215637"/>
    <lineage>
        <taxon>Eukaryota</taxon>
        <taxon>Fungi</taxon>
        <taxon>Fungi incertae sedis</taxon>
        <taxon>Zoopagomycota</taxon>
        <taxon>Kickxellomycotina</taxon>
        <taxon>Dimargaritomycetes</taxon>
        <taxon>Dimargaritales</taxon>
        <taxon>Dimargaritaceae</taxon>
        <taxon>Dimargaris</taxon>
    </lineage>
</organism>
<comment type="subcellular location">
    <subcellularLocation>
        <location evidence="1">Nucleus</location>
    </subcellularLocation>
</comment>
<dbReference type="GO" id="GO:0005634">
    <property type="term" value="C:nucleus"/>
    <property type="evidence" value="ECO:0007669"/>
    <property type="project" value="UniProtKB-SubCell"/>
</dbReference>
<feature type="compositionally biased region" description="Low complexity" evidence="6">
    <location>
        <begin position="197"/>
        <end position="208"/>
    </location>
</feature>
<dbReference type="Proteomes" id="UP000268162">
    <property type="component" value="Unassembled WGS sequence"/>
</dbReference>
<evidence type="ECO:0000256" key="1">
    <source>
        <dbReference type="ARBA" id="ARBA00004123"/>
    </source>
</evidence>
<name>A0A4P9ZXD9_9FUNG</name>
<feature type="compositionally biased region" description="Low complexity" evidence="6">
    <location>
        <begin position="168"/>
        <end position="189"/>
    </location>
</feature>
<dbReference type="EMBL" id="ML002477">
    <property type="protein sequence ID" value="RKP37562.1"/>
    <property type="molecule type" value="Genomic_DNA"/>
</dbReference>
<feature type="compositionally biased region" description="Basic and acidic residues" evidence="6">
    <location>
        <begin position="714"/>
        <end position="726"/>
    </location>
</feature>
<dbReference type="SUPFAM" id="SSF52113">
    <property type="entry name" value="BRCT domain"/>
    <property type="match status" value="1"/>
</dbReference>
<dbReference type="Gene3D" id="3.40.50.10190">
    <property type="entry name" value="BRCT domain"/>
    <property type="match status" value="1"/>
</dbReference>
<evidence type="ECO:0000256" key="3">
    <source>
        <dbReference type="ARBA" id="ARBA00022763"/>
    </source>
</evidence>
<feature type="region of interest" description="Disordered" evidence="6">
    <location>
        <begin position="694"/>
        <end position="729"/>
    </location>
</feature>
<evidence type="ECO:0000259" key="7">
    <source>
        <dbReference type="PROSITE" id="PS50172"/>
    </source>
</evidence>
<dbReference type="InterPro" id="IPR031099">
    <property type="entry name" value="BRCA1-associated"/>
</dbReference>